<reference evidence="2" key="1">
    <citation type="journal article" date="2020" name="Nature">
        <title>Giant virus diversity and host interactions through global metagenomics.</title>
        <authorList>
            <person name="Schulz F."/>
            <person name="Roux S."/>
            <person name="Paez-Espino D."/>
            <person name="Jungbluth S."/>
            <person name="Walsh D.A."/>
            <person name="Denef V.J."/>
            <person name="McMahon K.D."/>
            <person name="Konstantinidis K.T."/>
            <person name="Eloe-Fadrosh E.A."/>
            <person name="Kyrpides N.C."/>
            <person name="Woyke T."/>
        </authorList>
    </citation>
    <scope>NUCLEOTIDE SEQUENCE</scope>
    <source>
        <strain evidence="2">GVMAG-M-3300009187-29</strain>
    </source>
</reference>
<dbReference type="SUPFAM" id="SSF53448">
    <property type="entry name" value="Nucleotide-diphospho-sugar transferases"/>
    <property type="match status" value="1"/>
</dbReference>
<evidence type="ECO:0000313" key="2">
    <source>
        <dbReference type="EMBL" id="QHS86458.1"/>
    </source>
</evidence>
<protein>
    <recommendedName>
        <fullName evidence="1">Glycosyltransferase 2-like domain-containing protein</fullName>
    </recommendedName>
</protein>
<feature type="domain" description="Glycosyltransferase 2-like" evidence="1">
    <location>
        <begin position="8"/>
        <end position="137"/>
    </location>
</feature>
<dbReference type="Gene3D" id="3.90.550.10">
    <property type="entry name" value="Spore Coat Polysaccharide Biosynthesis Protein SpsA, Chain A"/>
    <property type="match status" value="1"/>
</dbReference>
<dbReference type="InterPro" id="IPR029044">
    <property type="entry name" value="Nucleotide-diphossugar_trans"/>
</dbReference>
<dbReference type="InterPro" id="IPR001173">
    <property type="entry name" value="Glyco_trans_2-like"/>
</dbReference>
<proteinExistence type="predicted"/>
<name>A0A6C0B4J9_9ZZZZ</name>
<organism evidence="2">
    <name type="scientific">viral metagenome</name>
    <dbReference type="NCBI Taxonomy" id="1070528"/>
    <lineage>
        <taxon>unclassified sequences</taxon>
        <taxon>metagenomes</taxon>
        <taxon>organismal metagenomes</taxon>
    </lineage>
</organism>
<sequence length="244" mass="27879">MGKLTVSIITVTQLSRAECLKNLLSLIKLQTYENIIEWVIVEGSKTEYDGTKNSEKIVELSFETSLPIVYLKYTGLALSDLRNNGNMKCKGDIIVCMDDDDYYPSERVEHAVYKLGKSKCLIAGCSDIYIYDYYSQILYKSEKLFNSHSTNNCMAFKREYLSTNAHESGLTNAEEKSFTKNFTEPMVQLNSKKCIVVSSHDSNTFDKRPLFINISTRLFKKSKKLVTKLIPAEIFEGMNHILNH</sequence>
<evidence type="ECO:0000259" key="1">
    <source>
        <dbReference type="Pfam" id="PF00535"/>
    </source>
</evidence>
<dbReference type="Pfam" id="PF00535">
    <property type="entry name" value="Glycos_transf_2"/>
    <property type="match status" value="1"/>
</dbReference>
<dbReference type="EMBL" id="MN739056">
    <property type="protein sequence ID" value="QHS86458.1"/>
    <property type="molecule type" value="Genomic_DNA"/>
</dbReference>
<dbReference type="CDD" id="cd00761">
    <property type="entry name" value="Glyco_tranf_GTA_type"/>
    <property type="match status" value="1"/>
</dbReference>
<accession>A0A6C0B4J9</accession>
<dbReference type="AlphaFoldDB" id="A0A6C0B4J9"/>